<keyword evidence="2" id="KW-1185">Reference proteome</keyword>
<name>A0A9X2Z1C2_9FLAO</name>
<accession>A0A9X2Z1C2</accession>
<sequence length="49" mass="5200">MLKNILKLKGTQKLTISEQKNVNGGRCVVVCCPDLPCLCVPPGVVCSIS</sequence>
<dbReference type="Proteomes" id="UP001151133">
    <property type="component" value="Unassembled WGS sequence"/>
</dbReference>
<organism evidence="1 2">
    <name type="scientific">Flavobacterium frigoritolerans</name>
    <dbReference type="NCBI Taxonomy" id="2987686"/>
    <lineage>
        <taxon>Bacteria</taxon>
        <taxon>Pseudomonadati</taxon>
        <taxon>Bacteroidota</taxon>
        <taxon>Flavobacteriia</taxon>
        <taxon>Flavobacteriales</taxon>
        <taxon>Flavobacteriaceae</taxon>
        <taxon>Flavobacterium</taxon>
    </lineage>
</organism>
<proteinExistence type="predicted"/>
<gene>
    <name evidence="1" type="ORF">OIU80_15380</name>
</gene>
<dbReference type="EMBL" id="JAOZEV010000013">
    <property type="protein sequence ID" value="MCV9933664.1"/>
    <property type="molecule type" value="Genomic_DNA"/>
</dbReference>
<dbReference type="RefSeq" id="WP_264287873.1">
    <property type="nucleotide sequence ID" value="NZ_JAOZEV010000013.1"/>
</dbReference>
<reference evidence="1" key="1">
    <citation type="submission" date="2022-10" db="EMBL/GenBank/DDBJ databases">
        <title>Two novel species of Flavobacterium.</title>
        <authorList>
            <person name="Liu Q."/>
            <person name="Xin Y.-H."/>
        </authorList>
    </citation>
    <scope>NUCLEOTIDE SEQUENCE</scope>
    <source>
        <strain evidence="1">LS1R47</strain>
    </source>
</reference>
<evidence type="ECO:0000313" key="2">
    <source>
        <dbReference type="Proteomes" id="UP001151133"/>
    </source>
</evidence>
<protein>
    <submittedName>
        <fullName evidence="1">Uncharacterized protein</fullName>
    </submittedName>
</protein>
<dbReference type="AlphaFoldDB" id="A0A9X2Z1C2"/>
<comment type="caution">
    <text evidence="1">The sequence shown here is derived from an EMBL/GenBank/DDBJ whole genome shotgun (WGS) entry which is preliminary data.</text>
</comment>
<evidence type="ECO:0000313" key="1">
    <source>
        <dbReference type="EMBL" id="MCV9933664.1"/>
    </source>
</evidence>